<name>A0ABQ8UD83_9EUKA</name>
<dbReference type="Proteomes" id="UP001141327">
    <property type="component" value="Unassembled WGS sequence"/>
</dbReference>
<feature type="compositionally biased region" description="Pro residues" evidence="1">
    <location>
        <begin position="123"/>
        <end position="145"/>
    </location>
</feature>
<evidence type="ECO:0000313" key="3">
    <source>
        <dbReference type="EMBL" id="KAJ4457211.1"/>
    </source>
</evidence>
<feature type="region of interest" description="Disordered" evidence="1">
    <location>
        <begin position="10"/>
        <end position="34"/>
    </location>
</feature>
<evidence type="ECO:0000313" key="4">
    <source>
        <dbReference type="Proteomes" id="UP001141327"/>
    </source>
</evidence>
<evidence type="ECO:0000256" key="1">
    <source>
        <dbReference type="SAM" id="MobiDB-lite"/>
    </source>
</evidence>
<feature type="region of interest" description="Disordered" evidence="1">
    <location>
        <begin position="119"/>
        <end position="215"/>
    </location>
</feature>
<evidence type="ECO:0000259" key="2">
    <source>
        <dbReference type="Pfam" id="PF07962"/>
    </source>
</evidence>
<feature type="region of interest" description="Disordered" evidence="1">
    <location>
        <begin position="259"/>
        <end position="279"/>
    </location>
</feature>
<organism evidence="3 4">
    <name type="scientific">Paratrimastix pyriformis</name>
    <dbReference type="NCBI Taxonomy" id="342808"/>
    <lineage>
        <taxon>Eukaryota</taxon>
        <taxon>Metamonada</taxon>
        <taxon>Preaxostyla</taxon>
        <taxon>Paratrimastigidae</taxon>
        <taxon>Paratrimastix</taxon>
    </lineage>
</organism>
<feature type="compositionally biased region" description="Low complexity" evidence="1">
    <location>
        <begin position="177"/>
        <end position="208"/>
    </location>
</feature>
<accession>A0ABQ8UD83</accession>
<dbReference type="Pfam" id="PF07962">
    <property type="entry name" value="Swi3"/>
    <property type="match status" value="1"/>
</dbReference>
<proteinExistence type="predicted"/>
<comment type="caution">
    <text evidence="3">The sequence shown here is derived from an EMBL/GenBank/DDBJ whole genome shotgun (WGS) entry which is preliminary data.</text>
</comment>
<feature type="compositionally biased region" description="Polar residues" evidence="1">
    <location>
        <begin position="22"/>
        <end position="33"/>
    </location>
</feature>
<sequence length="430" mass="43203">MLYAHLRQKLNPNLPPSSPSPGHSTGPQATAVGSPSAEWLFQHGPQKIPPPIEGNEGEYLAMVIQTYSTWAERLAPALNFEDFLVQTEKLTSHSDVKPTRTSMLQPTAFSTGRAFLDIERAEQPPPPPPPAAPQPPPPPAGPASPQPLAARPSTFVLSGKLKLRPAPPPPPTGAGAGAVAGADSGAGAQPANPPAAAAGPTGGSNNPAMTPPPKAPSRLALIQAMKAKQTGNPAEIVAIPAGPHPAPRVHVPATAPAGYVEEGLPSQPQSQPMEEQFPALSPAPPDVAVTTGVIPPPLEDGTGVAAVTGVIPPPPESSLEGGMAAGMAEGVIRPPPEPTASLLMVEEDAGDEMMLAEAPPVPAGAEDEPQIPPADGQTAAGTAAAKGHETAVAAAVAEEEDADLALGMSLIFEATQETAAGAAGVPTSGA</sequence>
<dbReference type="EMBL" id="JAPMOS010000052">
    <property type="protein sequence ID" value="KAJ4457211.1"/>
    <property type="molecule type" value="Genomic_DNA"/>
</dbReference>
<gene>
    <name evidence="3" type="ORF">PAPYR_7379</name>
</gene>
<keyword evidence="4" id="KW-1185">Reference proteome</keyword>
<feature type="compositionally biased region" description="Low complexity" evidence="1">
    <location>
        <begin position="374"/>
        <end position="385"/>
    </location>
</feature>
<feature type="region of interest" description="Disordered" evidence="1">
    <location>
        <begin position="360"/>
        <end position="385"/>
    </location>
</feature>
<reference evidence="3" key="1">
    <citation type="journal article" date="2022" name="bioRxiv">
        <title>Genomics of Preaxostyla Flagellates Illuminates Evolutionary Transitions and the Path Towards Mitochondrial Loss.</title>
        <authorList>
            <person name="Novak L.V.F."/>
            <person name="Treitli S.C."/>
            <person name="Pyrih J."/>
            <person name="Halakuc P."/>
            <person name="Pipaliya S.V."/>
            <person name="Vacek V."/>
            <person name="Brzon O."/>
            <person name="Soukal P."/>
            <person name="Eme L."/>
            <person name="Dacks J.B."/>
            <person name="Karnkowska A."/>
            <person name="Elias M."/>
            <person name="Hampl V."/>
        </authorList>
    </citation>
    <scope>NUCLEOTIDE SEQUENCE</scope>
    <source>
        <strain evidence="3">RCP-MX</strain>
    </source>
</reference>
<feature type="domain" description="Chromosome segregation in meiosis protein 3" evidence="2">
    <location>
        <begin position="46"/>
        <end position="103"/>
    </location>
</feature>
<protein>
    <recommendedName>
        <fullName evidence="2">Chromosome segregation in meiosis protein 3 domain-containing protein</fullName>
    </recommendedName>
</protein>
<dbReference type="InterPro" id="IPR012923">
    <property type="entry name" value="Csm3"/>
</dbReference>